<dbReference type="PANTHER" id="PTHR24058">
    <property type="entry name" value="DUAL SPECIFICITY PROTEIN KINASE"/>
    <property type="match status" value="1"/>
</dbReference>
<reference evidence="9" key="1">
    <citation type="submission" date="2022-08" db="EMBL/GenBank/DDBJ databases">
        <title>Novel sulphate-reducing endosymbionts in the free-living metamonad Anaeramoeba.</title>
        <authorList>
            <person name="Jerlstrom-Hultqvist J."/>
            <person name="Cepicka I."/>
            <person name="Gallot-Lavallee L."/>
            <person name="Salas-Leiva D."/>
            <person name="Curtis B.A."/>
            <person name="Zahonova K."/>
            <person name="Pipaliya S."/>
            <person name="Dacks J."/>
            <person name="Roger A.J."/>
        </authorList>
    </citation>
    <scope>NUCLEOTIDE SEQUENCE</scope>
    <source>
        <strain evidence="9">Busselton2</strain>
    </source>
</reference>
<evidence type="ECO:0000259" key="8">
    <source>
        <dbReference type="PROSITE" id="PS50011"/>
    </source>
</evidence>
<dbReference type="SMART" id="SM00220">
    <property type="entry name" value="S_TKc"/>
    <property type="match status" value="1"/>
</dbReference>
<dbReference type="GO" id="GO:0004674">
    <property type="term" value="F:protein serine/threonine kinase activity"/>
    <property type="evidence" value="ECO:0007669"/>
    <property type="project" value="UniProtKB-KW"/>
</dbReference>
<dbReference type="InterPro" id="IPR017441">
    <property type="entry name" value="Protein_kinase_ATP_BS"/>
</dbReference>
<keyword evidence="1" id="KW-0723">Serine/threonine-protein kinase</keyword>
<feature type="compositionally biased region" description="Basic residues" evidence="7">
    <location>
        <begin position="858"/>
        <end position="872"/>
    </location>
</feature>
<dbReference type="SUPFAM" id="SSF56112">
    <property type="entry name" value="Protein kinase-like (PK-like)"/>
    <property type="match status" value="1"/>
</dbReference>
<feature type="compositionally biased region" description="Polar residues" evidence="7">
    <location>
        <begin position="844"/>
        <end position="855"/>
    </location>
</feature>
<dbReference type="PROSITE" id="PS50011">
    <property type="entry name" value="PROTEIN_KINASE_DOM"/>
    <property type="match status" value="1"/>
</dbReference>
<feature type="region of interest" description="Disordered" evidence="7">
    <location>
        <begin position="771"/>
        <end position="894"/>
    </location>
</feature>
<evidence type="ECO:0000256" key="7">
    <source>
        <dbReference type="SAM" id="MobiDB-lite"/>
    </source>
</evidence>
<keyword evidence="2" id="KW-0808">Transferase</keyword>
<dbReference type="PROSITE" id="PS00107">
    <property type="entry name" value="PROTEIN_KINASE_ATP"/>
    <property type="match status" value="1"/>
</dbReference>
<dbReference type="Gene3D" id="3.30.200.20">
    <property type="entry name" value="Phosphorylase Kinase, domain 1"/>
    <property type="match status" value="1"/>
</dbReference>
<accession>A0AAV7YI11</accession>
<dbReference type="InterPro" id="IPR008271">
    <property type="entry name" value="Ser/Thr_kinase_AS"/>
</dbReference>
<keyword evidence="9" id="KW-0238">DNA-binding</keyword>
<feature type="region of interest" description="Disordered" evidence="7">
    <location>
        <begin position="563"/>
        <end position="715"/>
    </location>
</feature>
<dbReference type="Gene3D" id="1.10.510.10">
    <property type="entry name" value="Transferase(Phosphotransferase) domain 1"/>
    <property type="match status" value="1"/>
</dbReference>
<dbReference type="GO" id="GO:0003677">
    <property type="term" value="F:DNA binding"/>
    <property type="evidence" value="ECO:0007669"/>
    <property type="project" value="UniProtKB-KW"/>
</dbReference>
<dbReference type="InterPro" id="IPR011009">
    <property type="entry name" value="Kinase-like_dom_sf"/>
</dbReference>
<dbReference type="PANTHER" id="PTHR24058:SF17">
    <property type="entry name" value="HOMEODOMAIN INTERACTING PROTEIN KINASE, ISOFORM D"/>
    <property type="match status" value="1"/>
</dbReference>
<feature type="compositionally biased region" description="Basic residues" evidence="7">
    <location>
        <begin position="694"/>
        <end position="707"/>
    </location>
</feature>
<dbReference type="AlphaFoldDB" id="A0AAV7YI11"/>
<dbReference type="Pfam" id="PF00069">
    <property type="entry name" value="Pkinase"/>
    <property type="match status" value="1"/>
</dbReference>
<feature type="domain" description="Protein kinase" evidence="8">
    <location>
        <begin position="103"/>
        <end position="426"/>
    </location>
</feature>
<gene>
    <name evidence="9" type="ORF">M0812_23850</name>
</gene>
<evidence type="ECO:0000256" key="3">
    <source>
        <dbReference type="ARBA" id="ARBA00022741"/>
    </source>
</evidence>
<evidence type="ECO:0000313" key="9">
    <source>
        <dbReference type="EMBL" id="KAJ3428526.1"/>
    </source>
</evidence>
<dbReference type="Proteomes" id="UP001146793">
    <property type="component" value="Unassembled WGS sequence"/>
</dbReference>
<feature type="compositionally biased region" description="Low complexity" evidence="7">
    <location>
        <begin position="779"/>
        <end position="788"/>
    </location>
</feature>
<evidence type="ECO:0000256" key="6">
    <source>
        <dbReference type="PROSITE-ProRule" id="PRU10141"/>
    </source>
</evidence>
<comment type="caution">
    <text evidence="9">The sequence shown here is derived from an EMBL/GenBank/DDBJ whole genome shotgun (WGS) entry which is preliminary data.</text>
</comment>
<feature type="compositionally biased region" description="Low complexity" evidence="7">
    <location>
        <begin position="563"/>
        <end position="693"/>
    </location>
</feature>
<keyword evidence="3 6" id="KW-0547">Nucleotide-binding</keyword>
<evidence type="ECO:0000256" key="1">
    <source>
        <dbReference type="ARBA" id="ARBA00022527"/>
    </source>
</evidence>
<organism evidence="9 10">
    <name type="scientific">Anaeramoeba flamelloides</name>
    <dbReference type="NCBI Taxonomy" id="1746091"/>
    <lineage>
        <taxon>Eukaryota</taxon>
        <taxon>Metamonada</taxon>
        <taxon>Anaeramoebidae</taxon>
        <taxon>Anaeramoeba</taxon>
    </lineage>
</organism>
<evidence type="ECO:0000256" key="4">
    <source>
        <dbReference type="ARBA" id="ARBA00022777"/>
    </source>
</evidence>
<dbReference type="GO" id="GO:0004713">
    <property type="term" value="F:protein tyrosine kinase activity"/>
    <property type="evidence" value="ECO:0007669"/>
    <property type="project" value="TreeGrafter"/>
</dbReference>
<evidence type="ECO:0000313" key="10">
    <source>
        <dbReference type="Proteomes" id="UP001146793"/>
    </source>
</evidence>
<evidence type="ECO:0000256" key="2">
    <source>
        <dbReference type="ARBA" id="ARBA00022679"/>
    </source>
</evidence>
<dbReference type="GO" id="GO:0005524">
    <property type="term" value="F:ATP binding"/>
    <property type="evidence" value="ECO:0007669"/>
    <property type="project" value="UniProtKB-UniRule"/>
</dbReference>
<protein>
    <submittedName>
        <fullName evidence="9">Homeodomain interacting protein kinase isoform a</fullName>
    </submittedName>
</protein>
<feature type="compositionally biased region" description="Basic residues" evidence="7">
    <location>
        <begin position="789"/>
        <end position="827"/>
    </location>
</feature>
<feature type="compositionally biased region" description="Low complexity" evidence="7">
    <location>
        <begin position="828"/>
        <end position="838"/>
    </location>
</feature>
<proteinExistence type="predicted"/>
<dbReference type="EMBL" id="JANTQA010000057">
    <property type="protein sequence ID" value="KAJ3428526.1"/>
    <property type="molecule type" value="Genomic_DNA"/>
</dbReference>
<evidence type="ECO:0000256" key="5">
    <source>
        <dbReference type="ARBA" id="ARBA00022840"/>
    </source>
</evidence>
<name>A0AAV7YI11_9EUKA</name>
<dbReference type="GO" id="GO:0005737">
    <property type="term" value="C:cytoplasm"/>
    <property type="evidence" value="ECO:0007669"/>
    <property type="project" value="TreeGrafter"/>
</dbReference>
<sequence>MSLKQKSKRLTQGTAFTQFDKEKSLKYKDDRKRSSQKILKKLSHSLLNTFKACNSEFKYNLKSNPRRSLTTNNKGVTNNNLDNSEGELILYVNSILGEKDQQYVVIDLLGTGTFGQVVNCRHLYTKREVAIKVVKNLPAFFNQALTEIDILMAVNQYGTENKKCVKFYNYFMHKNHLCLVFECLYINLFEVIQMNKYKGLTLNLVRSFTKQILQSLVLLYDAGIIHSDLKPENILLENDSSINIKLIDFGSACFLHKKIYTYIQTRFYRSPEVLLGISYTQSIDMWSLGCIIAELFIGLPLFPGVNQYDQLDRIIQMIGKIPDEMLKQGSETGKYFNYSEGGFILKSSEQFSMENRIQNKKTSKYFNYNSLPEIIYNIQIPQNATEEELKKDRGKKTVLVDLLQGLLRIDPKKRWTPKEALQHPLFTGDEFTKPYKPKRMRKRKYYPSKSVKKVILEKKLLEQQLNFSKNLASSYEYPKTKTDWGLGPSLSLGSYGGTYQQSNFGSEGSFPTTYQNNFNNPLQSGNIIGYRNNYHNKNNTNNLSYNERLTNSTNNNNNMYNNNNNNTIINNNNMNNINFKQNNNNNNINSNNDLNDNNNNNYIFNNNINNNFKNNSFQNNSNNNGNNNNNINSNNNYNNNNYNNNNFKNNNINNNNNNFKNNSFQNNNNNNNNSLNNSFNNNTNNLNSKYNFNNHHHNHHHHHHHSQNHNPNSFDNIYKMNQNMNHSNNYYFNSSFDQNFNPQRFNLSYQGNLNNYQQNNNFFDIKTLSQGRSLDNPPIISISNISSKSKSKKEKRRKHSHSSKTKHRHHHHHNHHSNHKKRNHKKNNSLSKVKNNHSSKTENEIISQSQPQTQAIKIRTKRRKKKKKKKYTPKSVTDQFLKMSLKTKRFDGEN</sequence>
<dbReference type="PROSITE" id="PS00108">
    <property type="entry name" value="PROTEIN_KINASE_ST"/>
    <property type="match status" value="1"/>
</dbReference>
<dbReference type="InterPro" id="IPR000719">
    <property type="entry name" value="Prot_kinase_dom"/>
</dbReference>
<feature type="binding site" evidence="6">
    <location>
        <position position="132"/>
    </location>
    <ligand>
        <name>ATP</name>
        <dbReference type="ChEBI" id="CHEBI:30616"/>
    </ligand>
</feature>
<keyword evidence="9" id="KW-0371">Homeobox</keyword>
<keyword evidence="5 6" id="KW-0067">ATP-binding</keyword>
<keyword evidence="4 9" id="KW-0418">Kinase</keyword>
<dbReference type="InterPro" id="IPR050494">
    <property type="entry name" value="Ser_Thr_dual-spec_kinase"/>
</dbReference>